<keyword evidence="10" id="KW-1185">Reference proteome</keyword>
<keyword evidence="4 9" id="KW-0378">Hydrolase</keyword>
<dbReference type="EC" id="3.2.1.52" evidence="3"/>
<dbReference type="SUPFAM" id="SSF51445">
    <property type="entry name" value="(Trans)glycosidases"/>
    <property type="match status" value="1"/>
</dbReference>
<evidence type="ECO:0000256" key="2">
    <source>
        <dbReference type="ARBA" id="ARBA00005336"/>
    </source>
</evidence>
<evidence type="ECO:0000256" key="3">
    <source>
        <dbReference type="ARBA" id="ARBA00012663"/>
    </source>
</evidence>
<evidence type="ECO:0000256" key="5">
    <source>
        <dbReference type="ARBA" id="ARBA00023295"/>
    </source>
</evidence>
<evidence type="ECO:0000256" key="1">
    <source>
        <dbReference type="ARBA" id="ARBA00001231"/>
    </source>
</evidence>
<feature type="signal peptide" evidence="7">
    <location>
        <begin position="1"/>
        <end position="25"/>
    </location>
</feature>
<evidence type="ECO:0000256" key="4">
    <source>
        <dbReference type="ARBA" id="ARBA00022801"/>
    </source>
</evidence>
<keyword evidence="7" id="KW-0732">Signal</keyword>
<dbReference type="Gene3D" id="3.20.20.300">
    <property type="entry name" value="Glycoside hydrolase, family 3, N-terminal domain"/>
    <property type="match status" value="1"/>
</dbReference>
<dbReference type="RefSeq" id="WP_125752292.1">
    <property type="nucleotide sequence ID" value="NZ_JBHTON010000006.1"/>
</dbReference>
<dbReference type="Proteomes" id="UP001597252">
    <property type="component" value="Unassembled WGS sequence"/>
</dbReference>
<gene>
    <name evidence="9" type="ORF">ACFQ5J_03325</name>
</gene>
<dbReference type="InterPro" id="IPR050226">
    <property type="entry name" value="NagZ_Beta-hexosaminidase"/>
</dbReference>
<dbReference type="PANTHER" id="PTHR30480">
    <property type="entry name" value="BETA-HEXOSAMINIDASE-RELATED"/>
    <property type="match status" value="1"/>
</dbReference>
<dbReference type="Pfam" id="PF00933">
    <property type="entry name" value="Glyco_hydro_3"/>
    <property type="match status" value="1"/>
</dbReference>
<dbReference type="EMBL" id="JBHTON010000006">
    <property type="protein sequence ID" value="MFD1484261.1"/>
    <property type="molecule type" value="Genomic_DNA"/>
</dbReference>
<protein>
    <recommendedName>
        <fullName evidence="3">beta-N-acetylhexosaminidase</fullName>
        <ecNumber evidence="3">3.2.1.52</ecNumber>
    </recommendedName>
</protein>
<dbReference type="InterPro" id="IPR001764">
    <property type="entry name" value="Glyco_hydro_3_N"/>
</dbReference>
<keyword evidence="5" id="KW-0326">Glycosidase</keyword>
<evidence type="ECO:0000313" key="9">
    <source>
        <dbReference type="EMBL" id="MFD1484261.1"/>
    </source>
</evidence>
<feature type="domain" description="Glycoside hydrolase family 3 N-terminal" evidence="8">
    <location>
        <begin position="43"/>
        <end position="360"/>
    </location>
</feature>
<comment type="similarity">
    <text evidence="2">Belongs to the glycosyl hydrolase 3 family.</text>
</comment>
<keyword evidence="6" id="KW-0472">Membrane</keyword>
<dbReference type="InterPro" id="IPR036962">
    <property type="entry name" value="Glyco_hydro_3_N_sf"/>
</dbReference>
<comment type="caution">
    <text evidence="9">The sequence shown here is derived from an EMBL/GenBank/DDBJ whole genome shotgun (WGS) entry which is preliminary data.</text>
</comment>
<feature type="chain" id="PRO_5046282408" description="beta-N-acetylhexosaminidase" evidence="7">
    <location>
        <begin position="26"/>
        <end position="482"/>
    </location>
</feature>
<reference evidence="10" key="1">
    <citation type="journal article" date="2019" name="Int. J. Syst. Evol. Microbiol.">
        <title>The Global Catalogue of Microorganisms (GCM) 10K type strain sequencing project: providing services to taxonomists for standard genome sequencing and annotation.</title>
        <authorList>
            <consortium name="The Broad Institute Genomics Platform"/>
            <consortium name="The Broad Institute Genome Sequencing Center for Infectious Disease"/>
            <person name="Wu L."/>
            <person name="Ma J."/>
        </authorList>
    </citation>
    <scope>NUCLEOTIDE SEQUENCE [LARGE SCALE GENOMIC DNA]</scope>
    <source>
        <strain evidence="10">CCM 8903</strain>
    </source>
</reference>
<comment type="catalytic activity">
    <reaction evidence="1">
        <text>Hydrolysis of terminal non-reducing N-acetyl-D-hexosamine residues in N-acetyl-beta-D-hexosaminides.</text>
        <dbReference type="EC" id="3.2.1.52"/>
    </reaction>
</comment>
<evidence type="ECO:0000313" key="10">
    <source>
        <dbReference type="Proteomes" id="UP001597252"/>
    </source>
</evidence>
<name>A0ABW4E513_9LACO</name>
<organism evidence="9 10">
    <name type="scientific">Lacticaseibacillus baoqingensis</name>
    <dbReference type="NCBI Taxonomy" id="2486013"/>
    <lineage>
        <taxon>Bacteria</taxon>
        <taxon>Bacillati</taxon>
        <taxon>Bacillota</taxon>
        <taxon>Bacilli</taxon>
        <taxon>Lactobacillales</taxon>
        <taxon>Lactobacillaceae</taxon>
        <taxon>Lacticaseibacillus</taxon>
    </lineage>
</organism>
<dbReference type="PANTHER" id="PTHR30480:SF13">
    <property type="entry name" value="BETA-HEXOSAMINIDASE"/>
    <property type="match status" value="1"/>
</dbReference>
<dbReference type="InterPro" id="IPR017853">
    <property type="entry name" value="GH"/>
</dbReference>
<feature type="transmembrane region" description="Helical" evidence="6">
    <location>
        <begin position="456"/>
        <end position="477"/>
    </location>
</feature>
<evidence type="ECO:0000259" key="8">
    <source>
        <dbReference type="Pfam" id="PF00933"/>
    </source>
</evidence>
<keyword evidence="6" id="KW-0812">Transmembrane</keyword>
<sequence>MFKKGWIAIGLAMAITLRTSQPVHAAAQISDTALKTAVAHMSLRRQLGQLFIAYAPAQPKAAEALVAKYHVGGLVLFGVDFQQGSAATKKRIAGYQKASEIPLLIATDQEGGSVSRLSGSPNYAGKPWQSPQEAYYRGGMPQVLQVAQAMQKALHQVGVNWNFAPLADVAPDPHSYIYDRTMGLGYQGTAAYIHQVIPKMQQNQVAATLKHFPGYGDVGNTHTDFAADDRSLAQLADQDLLPFKAGIRQGVDAIMVTHIMLTALDDHYPASLSRRVVTGLLRHQLNYHGVIITDGLEMDAITDFAQAQHLNADVAALKAGNDCLLNDDYATGIPALAKAVNKGEISRQQVAASVLRVLQLKRKLGLLSASQFPPAQVRIQKHYRTAKQVTVQGQVYAAHPKRLQAVVAGHTVASTKLDQAGRFRLRLQPTNAVQTVRLQAAGAAAAKLTIPARPAIWPKAVAALVAVVIVIGGRFWLIRRQS</sequence>
<proteinExistence type="inferred from homology"/>
<evidence type="ECO:0000256" key="7">
    <source>
        <dbReference type="SAM" id="SignalP"/>
    </source>
</evidence>
<accession>A0ABW4E513</accession>
<keyword evidence="6" id="KW-1133">Transmembrane helix</keyword>
<evidence type="ECO:0000256" key="6">
    <source>
        <dbReference type="SAM" id="Phobius"/>
    </source>
</evidence>
<dbReference type="GO" id="GO:0016787">
    <property type="term" value="F:hydrolase activity"/>
    <property type="evidence" value="ECO:0007669"/>
    <property type="project" value="UniProtKB-KW"/>
</dbReference>